<sequence>MLSSETNTLAEALDSLDAQIESLEELLVEYDDDTEEAQAVRDQQNRLEYLKRGVEWQADEWGGEAAVEVGALTAGEEAMMHREIPDDAGQKERRLWYVAAATEAAPYVADGLSETFANVADLHPAFVEWVEARSNALGVAGNRSSTSSTVSEPSETSTPTPDSTT</sequence>
<keyword evidence="4" id="KW-1185">Reference proteome</keyword>
<dbReference type="GeneID" id="16045719"/>
<evidence type="ECO:0000256" key="2">
    <source>
        <dbReference type="SAM" id="MobiDB-lite"/>
    </source>
</evidence>
<reference evidence="3 4" key="1">
    <citation type="submission" date="2010-09" db="EMBL/GenBank/DDBJ databases">
        <title>The Genome Sequence of Halorubrum phage CGphi46.</title>
        <authorList>
            <consortium name="The Broad Institute Genome Sequencing Platform"/>
            <person name="Henn M.R."/>
            <person name="Dillon J."/>
            <person name="Levin J."/>
            <person name="Malboeuf C."/>
            <person name="Casali M."/>
            <person name="Russ C."/>
            <person name="Lennon N."/>
            <person name="Chapman S.B."/>
            <person name="Erlich R."/>
            <person name="Young S.K."/>
            <person name="Yandava C."/>
            <person name="Zeng Q."/>
            <person name="Fitzgerald M.F."/>
            <person name="Alvarado L."/>
            <person name="Anderson S."/>
            <person name="Berlin A."/>
            <person name="Chen Z."/>
            <person name="Freedman E."/>
            <person name="Gellesch M."/>
            <person name="Goldberg J."/>
            <person name="Green L."/>
            <person name="Griggs A."/>
            <person name="Gujja S."/>
            <person name="Heilman E."/>
            <person name="Heiman D."/>
            <person name="Hollinger A."/>
            <person name="Howarth C."/>
            <person name="Larson L."/>
            <person name="Mehta T."/>
            <person name="Neiman D."/>
            <person name="Pearson M."/>
            <person name="Roberts A."/>
            <person name="Ryan E."/>
            <person name="Saif S."/>
            <person name="Shea T."/>
            <person name="Shenoy N."/>
            <person name="Sisk P."/>
            <person name="Stolte C."/>
            <person name="Sykes S."/>
            <person name="White J."/>
            <person name="Haas B."/>
            <person name="Nusbaum C."/>
            <person name="Birren B."/>
        </authorList>
    </citation>
    <scope>NUCLEOTIDE SEQUENCE [LARGE SCALE GENOMIC DNA]</scope>
    <source>
        <strain evidence="3 4">CGphi46</strain>
    </source>
</reference>
<dbReference type="OrthoDB" id="33855at10239"/>
<dbReference type="Proteomes" id="UP000202528">
    <property type="component" value="Segment"/>
</dbReference>
<gene>
    <name evidence="3" type="ORF">HALG_00051</name>
</gene>
<name>R9TQQ5_9CAUD</name>
<dbReference type="RefSeq" id="YP_008126586.1">
    <property type="nucleotide sequence ID" value="NC_021537.1"/>
</dbReference>
<evidence type="ECO:0000313" key="3">
    <source>
        <dbReference type="EMBL" id="AGN33839.1"/>
    </source>
</evidence>
<evidence type="ECO:0000313" key="4">
    <source>
        <dbReference type="Proteomes" id="UP000202528"/>
    </source>
</evidence>
<dbReference type="EMBL" id="HQ332141">
    <property type="protein sequence ID" value="AGN33839.1"/>
    <property type="molecule type" value="Genomic_DNA"/>
</dbReference>
<keyword evidence="1" id="KW-0175">Coiled coil</keyword>
<feature type="coiled-coil region" evidence="1">
    <location>
        <begin position="6"/>
        <end position="43"/>
    </location>
</feature>
<organism evidence="3 4">
    <name type="scientific">Halorubrum virus CGphi46</name>
    <dbReference type="NCBI Taxonomy" id="754066"/>
    <lineage>
        <taxon>Viruses</taxon>
        <taxon>Duplodnaviria</taxon>
        <taxon>Heunggongvirae</taxon>
        <taxon>Uroviricota</taxon>
        <taxon>Caudoviricetes</taxon>
        <taxon>Kirjokansivirales</taxon>
        <taxon>Graaviviridae</taxon>
        <taxon>Seejivirus</taxon>
        <taxon>Seejivirus salhabitans</taxon>
    </lineage>
</organism>
<accession>R9TQQ5</accession>
<feature type="region of interest" description="Disordered" evidence="2">
    <location>
        <begin position="139"/>
        <end position="165"/>
    </location>
</feature>
<proteinExistence type="predicted"/>
<protein>
    <submittedName>
        <fullName evidence="3">Uncharacterized protein</fullName>
    </submittedName>
</protein>
<feature type="compositionally biased region" description="Low complexity" evidence="2">
    <location>
        <begin position="144"/>
        <end position="165"/>
    </location>
</feature>
<evidence type="ECO:0000256" key="1">
    <source>
        <dbReference type="SAM" id="Coils"/>
    </source>
</evidence>
<dbReference type="KEGG" id="vg:16045719"/>